<organism evidence="6 7">
    <name type="scientific">Aspergillus ellipticus CBS 707.79</name>
    <dbReference type="NCBI Taxonomy" id="1448320"/>
    <lineage>
        <taxon>Eukaryota</taxon>
        <taxon>Fungi</taxon>
        <taxon>Dikarya</taxon>
        <taxon>Ascomycota</taxon>
        <taxon>Pezizomycotina</taxon>
        <taxon>Eurotiomycetes</taxon>
        <taxon>Eurotiomycetidae</taxon>
        <taxon>Eurotiales</taxon>
        <taxon>Aspergillaceae</taxon>
        <taxon>Aspergillus</taxon>
        <taxon>Aspergillus subgen. Circumdati</taxon>
    </lineage>
</organism>
<evidence type="ECO:0000313" key="7">
    <source>
        <dbReference type="Proteomes" id="UP000247810"/>
    </source>
</evidence>
<dbReference type="EMBL" id="KZ825904">
    <property type="protein sequence ID" value="PYH92909.1"/>
    <property type="molecule type" value="Genomic_DNA"/>
</dbReference>
<dbReference type="PANTHER" id="PTHR42748:SF30">
    <property type="entry name" value="NMRA-LIKE DOMAIN-CONTAINING PROTEIN"/>
    <property type="match status" value="1"/>
</dbReference>
<dbReference type="InterPro" id="IPR036291">
    <property type="entry name" value="NAD(P)-bd_dom_sf"/>
</dbReference>
<dbReference type="SUPFAM" id="SSF51735">
    <property type="entry name" value="NAD(P)-binding Rossmann-fold domains"/>
    <property type="match status" value="1"/>
</dbReference>
<keyword evidence="3" id="KW-0560">Oxidoreductase</keyword>
<evidence type="ECO:0000256" key="3">
    <source>
        <dbReference type="ARBA" id="ARBA00023002"/>
    </source>
</evidence>
<evidence type="ECO:0000313" key="6">
    <source>
        <dbReference type="EMBL" id="PYH92909.1"/>
    </source>
</evidence>
<dbReference type="STRING" id="1448320.A0A319D6V7"/>
<keyword evidence="7" id="KW-1185">Reference proteome</keyword>
<feature type="region of interest" description="Disordered" evidence="4">
    <location>
        <begin position="1"/>
        <end position="42"/>
    </location>
</feature>
<dbReference type="InterPro" id="IPR051164">
    <property type="entry name" value="NmrA-like_oxidored"/>
</dbReference>
<dbReference type="PANTHER" id="PTHR42748">
    <property type="entry name" value="NITROGEN METABOLITE REPRESSION PROTEIN NMRA FAMILY MEMBER"/>
    <property type="match status" value="1"/>
</dbReference>
<evidence type="ECO:0000256" key="1">
    <source>
        <dbReference type="ARBA" id="ARBA00006328"/>
    </source>
</evidence>
<dbReference type="Gene3D" id="3.40.50.720">
    <property type="entry name" value="NAD(P)-binding Rossmann-like Domain"/>
    <property type="match status" value="1"/>
</dbReference>
<proteinExistence type="inferred from homology"/>
<dbReference type="GO" id="GO:0005634">
    <property type="term" value="C:nucleus"/>
    <property type="evidence" value="ECO:0007669"/>
    <property type="project" value="TreeGrafter"/>
</dbReference>
<name>A0A319D6V7_9EURO</name>
<feature type="domain" description="NmrA-like" evidence="5">
    <location>
        <begin position="213"/>
        <end position="324"/>
    </location>
</feature>
<sequence>MRYKNRVQPAQYHIPPSSTPAQHPQHPQHPNQPTNPPPTKTSLPLLTIFSSTSPPAQSIITTLLTHATRLQTYRLRALTRSPSSPLAQTYIASGIEVLPFSFTDPSTLTPALSGSHTIILITQTNYGPALKSTEYAQAKTIGDASVSLGVKHIVFSGAVHASPLWDGRAMDTFDSKGEAEGYLRGLGVKVSAYYPGMFMHNFLGQMRLQKIRRDTGRIVVKLLEDAEGVDGGDEGKEGKTAWVASGAWSFEEMAGIIGRVSGEKVRYERVAEEVYKGFMPETVGGQLVDMMRFIDEVGYYGGGEEKVRETERGVRGGLTSFEEFAEMYFKTLE</sequence>
<feature type="domain" description="NmrA-like" evidence="5">
    <location>
        <begin position="46"/>
        <end position="211"/>
    </location>
</feature>
<dbReference type="VEuPathDB" id="FungiDB:BO71DRAFT_485035"/>
<gene>
    <name evidence="6" type="ORF">BO71DRAFT_485035</name>
</gene>
<reference evidence="6 7" key="1">
    <citation type="submission" date="2018-02" db="EMBL/GenBank/DDBJ databases">
        <title>The genomes of Aspergillus section Nigri reveals drivers in fungal speciation.</title>
        <authorList>
            <consortium name="DOE Joint Genome Institute"/>
            <person name="Vesth T.C."/>
            <person name="Nybo J."/>
            <person name="Theobald S."/>
            <person name="Brandl J."/>
            <person name="Frisvad J.C."/>
            <person name="Nielsen K.F."/>
            <person name="Lyhne E.K."/>
            <person name="Kogle M.E."/>
            <person name="Kuo A."/>
            <person name="Riley R."/>
            <person name="Clum A."/>
            <person name="Nolan M."/>
            <person name="Lipzen A."/>
            <person name="Salamov A."/>
            <person name="Henrissat B."/>
            <person name="Wiebenga A."/>
            <person name="De vries R.P."/>
            <person name="Grigoriev I.V."/>
            <person name="Mortensen U.H."/>
            <person name="Andersen M.R."/>
            <person name="Baker S.E."/>
        </authorList>
    </citation>
    <scope>NUCLEOTIDE SEQUENCE [LARGE SCALE GENOMIC DNA]</scope>
    <source>
        <strain evidence="6 7">CBS 707.79</strain>
    </source>
</reference>
<dbReference type="AlphaFoldDB" id="A0A319D6V7"/>
<dbReference type="GO" id="GO:0016491">
    <property type="term" value="F:oxidoreductase activity"/>
    <property type="evidence" value="ECO:0007669"/>
    <property type="project" value="UniProtKB-KW"/>
</dbReference>
<evidence type="ECO:0000256" key="4">
    <source>
        <dbReference type="SAM" id="MobiDB-lite"/>
    </source>
</evidence>
<dbReference type="Pfam" id="PF05368">
    <property type="entry name" value="NmrA"/>
    <property type="match status" value="2"/>
</dbReference>
<dbReference type="OrthoDB" id="3358371at2759"/>
<dbReference type="InterPro" id="IPR008030">
    <property type="entry name" value="NmrA-like"/>
</dbReference>
<keyword evidence="2" id="KW-0521">NADP</keyword>
<protein>
    <submittedName>
        <fullName evidence="6">NAD(P)-binding protein</fullName>
    </submittedName>
</protein>
<dbReference type="Proteomes" id="UP000247810">
    <property type="component" value="Unassembled WGS sequence"/>
</dbReference>
<comment type="similarity">
    <text evidence="1">Belongs to the NmrA-type oxidoreductase family.</text>
</comment>
<accession>A0A319D6V7</accession>
<evidence type="ECO:0000256" key="2">
    <source>
        <dbReference type="ARBA" id="ARBA00022857"/>
    </source>
</evidence>
<feature type="compositionally biased region" description="Low complexity" evidence="4">
    <location>
        <begin position="15"/>
        <end position="32"/>
    </location>
</feature>
<evidence type="ECO:0000259" key="5">
    <source>
        <dbReference type="Pfam" id="PF05368"/>
    </source>
</evidence>